<feature type="compositionally biased region" description="Polar residues" evidence="5">
    <location>
        <begin position="276"/>
        <end position="285"/>
    </location>
</feature>
<dbReference type="AlphaFoldDB" id="F6EHE7"/>
<feature type="transmembrane region" description="Helical" evidence="6">
    <location>
        <begin position="27"/>
        <end position="51"/>
    </location>
</feature>
<dbReference type="GO" id="GO:0016020">
    <property type="term" value="C:membrane"/>
    <property type="evidence" value="ECO:0007669"/>
    <property type="project" value="UniProtKB-SubCell"/>
</dbReference>
<evidence type="ECO:0000313" key="8">
    <source>
        <dbReference type="EMBL" id="AEF41126.1"/>
    </source>
</evidence>
<evidence type="ECO:0000259" key="7">
    <source>
        <dbReference type="Pfam" id="PF06271"/>
    </source>
</evidence>
<dbReference type="EMBL" id="CP002786">
    <property type="protein sequence ID" value="AEF41126.1"/>
    <property type="molecule type" value="Genomic_DNA"/>
</dbReference>
<protein>
    <recommendedName>
        <fullName evidence="7">RDD domain-containing protein</fullName>
    </recommendedName>
</protein>
<feature type="region of interest" description="Disordered" evidence="5">
    <location>
        <begin position="244"/>
        <end position="285"/>
    </location>
</feature>
<keyword evidence="2 6" id="KW-0812">Transmembrane</keyword>
<reference evidence="8 9" key="1">
    <citation type="journal article" date="2011" name="J. Bacteriol.">
        <title>Complete genome sequence of Amycolicicoccus subflavus DQS3-9A1T, an actinomycete isolated from crude oil-polluted soil.</title>
        <authorList>
            <person name="Cai M."/>
            <person name="Chen W.M."/>
            <person name="Nie Y."/>
            <person name="Chi C.Q."/>
            <person name="Wang Y.N."/>
            <person name="Tang Y.Q."/>
            <person name="Li G.Y."/>
            <person name="Wu X.L."/>
        </authorList>
    </citation>
    <scope>NUCLEOTIDE SEQUENCE [LARGE SCALE GENOMIC DNA]</scope>
    <source>
        <strain evidence="9">DSM 45089 / DQS3-9A1</strain>
    </source>
</reference>
<dbReference type="STRING" id="443218.AS9A_2679"/>
<dbReference type="eggNOG" id="COG1714">
    <property type="taxonomic scope" value="Bacteria"/>
</dbReference>
<feature type="transmembrane region" description="Helical" evidence="6">
    <location>
        <begin position="114"/>
        <end position="136"/>
    </location>
</feature>
<feature type="domain" description="RDD" evidence="7">
    <location>
        <begin position="20"/>
        <end position="150"/>
    </location>
</feature>
<keyword evidence="4 6" id="KW-0472">Membrane</keyword>
<sequence>MGGVSHLVSGEAVELELRHAQFASRCVALLIDVALQLIALSVLLGVLFSAMPNLDDAMYAAISLLIIVLVMIGYPVAFETLTRGRTLGKLVMGLRVTRDDGGPVRFRHALIRGLTGFFLDFWILGLFGTVAVVVSLTSKQSKRVGDYLAGTIVIRERLPSTPTGMNSPGAQRMAWTSTLDFSALPADLLIAVRQYLTRYETFSPAARIELGRSLAERVAERVRMPPPDGMPDWQYLDAILAERRAREERSTRGGDFPRQMTQPPAAVDARNPDGVTHNNPFTPPR</sequence>
<dbReference type="HOGENOM" id="CLU_054176_0_0_11"/>
<dbReference type="Proteomes" id="UP000009235">
    <property type="component" value="Chromosome"/>
</dbReference>
<evidence type="ECO:0000256" key="1">
    <source>
        <dbReference type="ARBA" id="ARBA00004141"/>
    </source>
</evidence>
<organism evidence="8 9">
    <name type="scientific">Hoyosella subflava (strain DSM 45089 / JCM 17490 / NBRC 109087 / DQS3-9A1)</name>
    <name type="common">Amycolicicoccus subflavus</name>
    <dbReference type="NCBI Taxonomy" id="443218"/>
    <lineage>
        <taxon>Bacteria</taxon>
        <taxon>Bacillati</taxon>
        <taxon>Actinomycetota</taxon>
        <taxon>Actinomycetes</taxon>
        <taxon>Mycobacteriales</taxon>
        <taxon>Hoyosellaceae</taxon>
        <taxon>Hoyosella</taxon>
    </lineage>
</organism>
<dbReference type="PANTHER" id="PTHR38480">
    <property type="entry name" value="SLR0254 PROTEIN"/>
    <property type="match status" value="1"/>
</dbReference>
<evidence type="ECO:0000256" key="2">
    <source>
        <dbReference type="ARBA" id="ARBA00022692"/>
    </source>
</evidence>
<dbReference type="Pfam" id="PF06271">
    <property type="entry name" value="RDD"/>
    <property type="match status" value="1"/>
</dbReference>
<dbReference type="KEGG" id="asd:AS9A_2679"/>
<feature type="transmembrane region" description="Helical" evidence="6">
    <location>
        <begin position="57"/>
        <end position="77"/>
    </location>
</feature>
<evidence type="ECO:0000256" key="4">
    <source>
        <dbReference type="ARBA" id="ARBA00023136"/>
    </source>
</evidence>
<dbReference type="InterPro" id="IPR010432">
    <property type="entry name" value="RDD"/>
</dbReference>
<accession>F6EHE7</accession>
<evidence type="ECO:0000313" key="9">
    <source>
        <dbReference type="Proteomes" id="UP000009235"/>
    </source>
</evidence>
<keyword evidence="3 6" id="KW-1133">Transmembrane helix</keyword>
<evidence type="ECO:0000256" key="5">
    <source>
        <dbReference type="SAM" id="MobiDB-lite"/>
    </source>
</evidence>
<proteinExistence type="predicted"/>
<keyword evidence="9" id="KW-1185">Reference proteome</keyword>
<comment type="subcellular location">
    <subcellularLocation>
        <location evidence="1">Membrane</location>
        <topology evidence="1">Multi-pass membrane protein</topology>
    </subcellularLocation>
</comment>
<name>F6EHE7_HOYSD</name>
<evidence type="ECO:0000256" key="6">
    <source>
        <dbReference type="SAM" id="Phobius"/>
    </source>
</evidence>
<evidence type="ECO:0000256" key="3">
    <source>
        <dbReference type="ARBA" id="ARBA00022989"/>
    </source>
</evidence>
<dbReference type="PANTHER" id="PTHR38480:SF1">
    <property type="entry name" value="SLR0254 PROTEIN"/>
    <property type="match status" value="1"/>
</dbReference>
<gene>
    <name evidence="8" type="ordered locus">AS9A_2679</name>
</gene>